<reference evidence="3 4" key="1">
    <citation type="journal article" date="2009" name="Genome Biol.">
        <title>Genomic and genetic analyses of diversity and plant interactions of Pseudomonas fluorescens.</title>
        <authorList>
            <person name="Silby M.W."/>
            <person name="Cerdeno-Tarraga A.M."/>
            <person name="Vernikos G.S."/>
            <person name="Giddens S.R."/>
            <person name="Jackson R.W."/>
            <person name="Preston G.M."/>
            <person name="Zhang X.X."/>
            <person name="Moon C.D."/>
            <person name="Gehrig S.M."/>
            <person name="Godfrey S.A."/>
            <person name="Knight C.G."/>
            <person name="Malone J.G."/>
            <person name="Robinson Z."/>
            <person name="Spiers A.J."/>
            <person name="Harris S."/>
            <person name="Challis G.L."/>
            <person name="Yaxley A.M."/>
            <person name="Harris D."/>
            <person name="Seeger K."/>
            <person name="Murphy L."/>
            <person name="Rutter S."/>
            <person name="Squares R."/>
            <person name="Quail M.A."/>
            <person name="Saunders E."/>
            <person name="Mavromatis K."/>
            <person name="Brettin T.S."/>
            <person name="Bentley S.D."/>
            <person name="Hothersall J."/>
            <person name="Stephens E."/>
            <person name="Thomas C.M."/>
            <person name="Parkhill J."/>
            <person name="Levy S.B."/>
            <person name="Rainey P.B."/>
            <person name="Thomson N.R."/>
        </authorList>
    </citation>
    <scope>NUCLEOTIDE SEQUENCE [LARGE SCALE GENOMIC DNA]</scope>
    <source>
        <strain evidence="3 4">Pf0-1</strain>
    </source>
</reference>
<dbReference type="EMBL" id="CP000094">
    <property type="protein sequence ID" value="ABA74638.1"/>
    <property type="molecule type" value="Genomic_DNA"/>
</dbReference>
<evidence type="ECO:0000256" key="1">
    <source>
        <dbReference type="ARBA" id="ARBA00022729"/>
    </source>
</evidence>
<dbReference type="SUPFAM" id="SSF51126">
    <property type="entry name" value="Pectin lyase-like"/>
    <property type="match status" value="1"/>
</dbReference>
<dbReference type="Pfam" id="PF03797">
    <property type="entry name" value="Autotransporter"/>
    <property type="match status" value="1"/>
</dbReference>
<evidence type="ECO:0000313" key="4">
    <source>
        <dbReference type="Proteomes" id="UP000002704"/>
    </source>
</evidence>
<dbReference type="PRINTS" id="PR01484">
    <property type="entry name" value="PRTACTNFAMLY"/>
</dbReference>
<dbReference type="KEGG" id="pfo:Pfl01_2897"/>
<dbReference type="eggNOG" id="COG3468">
    <property type="taxonomic scope" value="Bacteria"/>
</dbReference>
<dbReference type="GO" id="GO:0016829">
    <property type="term" value="F:lyase activity"/>
    <property type="evidence" value="ECO:0007669"/>
    <property type="project" value="UniProtKB-KW"/>
</dbReference>
<dbReference type="Gene3D" id="2.160.20.20">
    <property type="match status" value="1"/>
</dbReference>
<dbReference type="InterPro" id="IPR036709">
    <property type="entry name" value="Autotransporte_beta_dom_sf"/>
</dbReference>
<dbReference type="InterPro" id="IPR006315">
    <property type="entry name" value="OM_autotransptr_brl_dom"/>
</dbReference>
<dbReference type="Gene3D" id="2.40.128.130">
    <property type="entry name" value="Autotransporter beta-domain"/>
    <property type="match status" value="1"/>
</dbReference>
<dbReference type="InterPro" id="IPR051551">
    <property type="entry name" value="Autotransporter_adhesion"/>
</dbReference>
<dbReference type="CDD" id="cd01343">
    <property type="entry name" value="PL1_Passenger_AT"/>
    <property type="match status" value="1"/>
</dbReference>
<dbReference type="AlphaFoldDB" id="Q3KC67"/>
<organism evidence="3 4">
    <name type="scientific">Pseudomonas fluorescens (strain Pf0-1)</name>
    <dbReference type="NCBI Taxonomy" id="205922"/>
    <lineage>
        <taxon>Bacteria</taxon>
        <taxon>Pseudomonadati</taxon>
        <taxon>Pseudomonadota</taxon>
        <taxon>Gammaproteobacteria</taxon>
        <taxon>Pseudomonadales</taxon>
        <taxon>Pseudomonadaceae</taxon>
        <taxon>Pseudomonas</taxon>
    </lineage>
</organism>
<dbReference type="InterPro" id="IPR004899">
    <property type="entry name" value="Pertactin_central"/>
</dbReference>
<sequence>MQRKISNVRLRDIRWGLVLSSFLAPFSQIAIGGNLIGGTTTITGGTPEDWTLSSNATLNVNGADTLFINTDASVLNVNSGNTQQIAARNGSQVNLSGANVSGASGLAAVTLVNSDGSIKNSTINGNRVGLQVVRDASTLTGSTATVSGKSVITGVTGGALVSAFSRLDIVDSTLQATGASSYGVRLASGQATATDSTIIGGQNGVIIGLDGNSVQPATLTLTKTTVEGVTGSAILVDFANAGSSRATITLDNANLLAGNGTILDVRGGATASMTVNNSTLNGNVINEAGSTAELVLQNNSALTGRLENVSHATINDTSRWVLVGDGQIENLTLNGGTVRFGADNAFYQLNVGQLAGTGHFELGTDFATGQTDLLNVTGTATGRHELAISSSGVDPAAGQPIRVVQTAGGDAEFFINHPVDLGTYSYGLEKNGNDWVLDPTTKTVSPGTRSVLALFKTAPTVWYGELASLHSRMGELRFNGGQGGAWGRTYGNKYNVADASGVGYQQTQQGFTLGADTPLPFGDRQWLIGVMAGHSKSDLNLDGGTSGTVTSNYLGTYLTWIDPLSGYYVDAVLKVNRFRNDAKVGLSDGGRAKGDYDNTGLGGSVELGRRIKLEDGVFIEPYTKWSGVVIEGKHFSLDNDMQADGDRTRSLLGEAGMTVGRTFALERDLKVQPYARVAMAHEFAKNNEVKVNNNEFNNDLSGSRGELAVGVAIAMTDRLQVHFDADYSNGKNIERPIGLNIGARYNF</sequence>
<dbReference type="GO" id="GO:0019867">
    <property type="term" value="C:outer membrane"/>
    <property type="evidence" value="ECO:0007669"/>
    <property type="project" value="InterPro"/>
</dbReference>
<dbReference type="PROSITE" id="PS51208">
    <property type="entry name" value="AUTOTRANSPORTER"/>
    <property type="match status" value="1"/>
</dbReference>
<dbReference type="InterPro" id="IPR012332">
    <property type="entry name" value="Autotransporter_pectin_lyase_C"/>
</dbReference>
<evidence type="ECO:0000313" key="3">
    <source>
        <dbReference type="EMBL" id="ABA74638.1"/>
    </source>
</evidence>
<evidence type="ECO:0000259" key="2">
    <source>
        <dbReference type="PROSITE" id="PS51208"/>
    </source>
</evidence>
<dbReference type="InterPro" id="IPR003991">
    <property type="entry name" value="Pertactin_virulence_factor"/>
</dbReference>
<keyword evidence="3" id="KW-0456">Lyase</keyword>
<keyword evidence="1" id="KW-0732">Signal</keyword>
<dbReference type="SUPFAM" id="SSF103515">
    <property type="entry name" value="Autotransporter"/>
    <property type="match status" value="1"/>
</dbReference>
<dbReference type="HOGENOM" id="CLU_002318_2_0_6"/>
<dbReference type="InterPro" id="IPR005546">
    <property type="entry name" value="Autotransporte_beta"/>
</dbReference>
<dbReference type="PANTHER" id="PTHR35037:SF7">
    <property type="entry name" value="AUTOTRANSPORTER"/>
    <property type="match status" value="1"/>
</dbReference>
<dbReference type="RefSeq" id="WP_011334306.1">
    <property type="nucleotide sequence ID" value="NC_007492.2"/>
</dbReference>
<gene>
    <name evidence="3" type="ordered locus">Pfl01_2897</name>
</gene>
<accession>Q3KC67</accession>
<proteinExistence type="predicted"/>
<dbReference type="SMART" id="SM00869">
    <property type="entry name" value="Autotransporter"/>
    <property type="match status" value="1"/>
</dbReference>
<dbReference type="InterPro" id="IPR011050">
    <property type="entry name" value="Pectin_lyase_fold/virulence"/>
</dbReference>
<protein>
    <submittedName>
        <fullName evidence="3">Putative autotransporter of pectin lyase</fullName>
    </submittedName>
</protein>
<dbReference type="PANTHER" id="PTHR35037">
    <property type="entry name" value="C-TERMINAL REGION OF AIDA-LIKE PROTEIN"/>
    <property type="match status" value="1"/>
</dbReference>
<name>Q3KC67_PSEPF</name>
<dbReference type="Proteomes" id="UP000002704">
    <property type="component" value="Chromosome"/>
</dbReference>
<dbReference type="Pfam" id="PF03212">
    <property type="entry name" value="Pertactin"/>
    <property type="match status" value="1"/>
</dbReference>
<feature type="domain" description="Autotransporter" evidence="2">
    <location>
        <begin position="478"/>
        <end position="747"/>
    </location>
</feature>
<dbReference type="NCBIfam" id="TIGR01414">
    <property type="entry name" value="autotrans_barl"/>
    <property type="match status" value="1"/>
</dbReference>